<dbReference type="AlphaFoldDB" id="A0AAV5SC66"/>
<protein>
    <submittedName>
        <fullName evidence="2">Uncharacterized protein</fullName>
    </submittedName>
</protein>
<sequence>AVMALAVQSRLKQMMLYRLEEQLRVISQDDIYTQILATLSRCVQSLLVPKKAKGHDGSGDVMSIDPLTVLDKLLLEDAPRSQYVTPKDKLLVLLADSLSVVFATIDELTPGPVSSSYIDDVVAEERADAARTQCEFAKSSASGIITSHTESTDSRPDTVSASSSSVQQQFAPPVKNTAATNFGTQSTNLPNQQEDTAGMGAQTGGFGSEISITTQHQNGFSGQSANRSPAPSFGSGSQDASAQPTRGPSPQGSNYSQQSRPMFGTLPRNRAPMPPPAPPVVGISFGTQSKNLPSPVKQSNQPAAPSFGAQQQAAPQQQFQQSAAPQQQTQQSTPAFGTQSVTPQQFQQQPAPQQQQFQQSAVPSFGTQQQPVAAQQSAAPQQQQFQQPAAPSFGTQPNNLQQQQNFQSAPSQAQNVPSASVTPQTDSSQLNTVSSNVTSSRMETDGRSGASGDNGMYTLPVKKPMEMPELGDELRPGEPDIKLYDWKDYNPGPSNWAQHDLPPQRGGGYGDRGGRRGGFSGGRGGFGGDRGGARGGRGGGRGGSGFGAGRGGF</sequence>
<evidence type="ECO:0000313" key="3">
    <source>
        <dbReference type="Proteomes" id="UP001432027"/>
    </source>
</evidence>
<feature type="compositionally biased region" description="Gly residues" evidence="1">
    <location>
        <begin position="505"/>
        <end position="553"/>
    </location>
</feature>
<reference evidence="2" key="1">
    <citation type="submission" date="2023-10" db="EMBL/GenBank/DDBJ databases">
        <title>Genome assembly of Pristionchus species.</title>
        <authorList>
            <person name="Yoshida K."/>
            <person name="Sommer R.J."/>
        </authorList>
    </citation>
    <scope>NUCLEOTIDE SEQUENCE</scope>
    <source>
        <strain evidence="2">RS0144</strain>
    </source>
</reference>
<feature type="compositionally biased region" description="Low complexity" evidence="1">
    <location>
        <begin position="159"/>
        <end position="174"/>
    </location>
</feature>
<gene>
    <name evidence="2" type="ORF">PENTCL1PPCAC_1104</name>
</gene>
<dbReference type="Proteomes" id="UP001432027">
    <property type="component" value="Unassembled WGS sequence"/>
</dbReference>
<feature type="compositionally biased region" description="Polar residues" evidence="1">
    <location>
        <begin position="416"/>
        <end position="441"/>
    </location>
</feature>
<name>A0AAV5SC66_9BILA</name>
<organism evidence="2 3">
    <name type="scientific">Pristionchus entomophagus</name>
    <dbReference type="NCBI Taxonomy" id="358040"/>
    <lineage>
        <taxon>Eukaryota</taxon>
        <taxon>Metazoa</taxon>
        <taxon>Ecdysozoa</taxon>
        <taxon>Nematoda</taxon>
        <taxon>Chromadorea</taxon>
        <taxon>Rhabditida</taxon>
        <taxon>Rhabditina</taxon>
        <taxon>Diplogasteromorpha</taxon>
        <taxon>Diplogasteroidea</taxon>
        <taxon>Neodiplogasteridae</taxon>
        <taxon>Pristionchus</taxon>
    </lineage>
</organism>
<feature type="compositionally biased region" description="Polar residues" evidence="1">
    <location>
        <begin position="177"/>
        <end position="195"/>
    </location>
</feature>
<feature type="non-terminal residue" evidence="2">
    <location>
        <position position="1"/>
    </location>
</feature>
<feature type="compositionally biased region" description="Polar residues" evidence="1">
    <location>
        <begin position="210"/>
        <end position="260"/>
    </location>
</feature>
<evidence type="ECO:0000256" key="1">
    <source>
        <dbReference type="SAM" id="MobiDB-lite"/>
    </source>
</evidence>
<feature type="compositionally biased region" description="Polar residues" evidence="1">
    <location>
        <begin position="285"/>
        <end position="300"/>
    </location>
</feature>
<proteinExistence type="predicted"/>
<feature type="compositionally biased region" description="Low complexity" evidence="1">
    <location>
        <begin position="301"/>
        <end position="415"/>
    </location>
</feature>
<comment type="caution">
    <text evidence="2">The sequence shown here is derived from an EMBL/GenBank/DDBJ whole genome shotgun (WGS) entry which is preliminary data.</text>
</comment>
<evidence type="ECO:0000313" key="2">
    <source>
        <dbReference type="EMBL" id="GMS78929.1"/>
    </source>
</evidence>
<feature type="region of interest" description="Disordered" evidence="1">
    <location>
        <begin position="491"/>
        <end position="553"/>
    </location>
</feature>
<dbReference type="EMBL" id="BTSX01000001">
    <property type="protein sequence ID" value="GMS78929.1"/>
    <property type="molecule type" value="Genomic_DNA"/>
</dbReference>
<accession>A0AAV5SC66</accession>
<feature type="region of interest" description="Disordered" evidence="1">
    <location>
        <begin position="141"/>
        <end position="479"/>
    </location>
</feature>
<keyword evidence="3" id="KW-1185">Reference proteome</keyword>